<dbReference type="NCBIfam" id="NF033590">
    <property type="entry name" value="transpos_IS4_3"/>
    <property type="match status" value="1"/>
</dbReference>
<proteinExistence type="predicted"/>
<evidence type="ECO:0000313" key="4">
    <source>
        <dbReference type="Proteomes" id="UP001202961"/>
    </source>
</evidence>
<comment type="caution">
    <text evidence="3">The sequence shown here is derived from an EMBL/GenBank/DDBJ whole genome shotgun (WGS) entry which is preliminary data.</text>
</comment>
<dbReference type="SUPFAM" id="SSF53098">
    <property type="entry name" value="Ribonuclease H-like"/>
    <property type="match status" value="1"/>
</dbReference>
<evidence type="ECO:0000259" key="1">
    <source>
        <dbReference type="Pfam" id="PF01609"/>
    </source>
</evidence>
<dbReference type="InterPro" id="IPR038215">
    <property type="entry name" value="TN5-like_N_sf"/>
</dbReference>
<dbReference type="Pfam" id="PF14706">
    <property type="entry name" value="Tnp_DNA_bind"/>
    <property type="match status" value="1"/>
</dbReference>
<sequence>MTEVKSFGEMNFGNAELGDKRRTKRLVKLVDQMCARPGGTLPQKFRCPADLQAFYRLMDKDDVKHESILKAHREATFERIEQLDAPVLILHDTTELDYTTHKSLDELGKIGCGTRRGYITHNSLAVDPENREVLGLVNQVLHHRTTVSKSETRAQRSKRETRESLLWLKGVQALPSNWNLVDVCDRGADTAEFLEYEVSSGRRFVIRSSHNRCILVGHDETGENAKLHTYMLTLPPAGTWTLEVTSRVELRRGRGNEKKKVVTRHARQANMAVAYAAVQIKPSKGKRSQPAMKVWAIRVWEVDPPEGQERLEWILITNEPVNNFTAAYRVVGWYECRWVIEEYHKGMKTGCRIESIQFTSEERLQPAIAVLSVVTLTLLQLRDAARRPDA</sequence>
<evidence type="ECO:0000313" key="3">
    <source>
        <dbReference type="EMBL" id="MCM2375106.1"/>
    </source>
</evidence>
<dbReference type="PANTHER" id="PTHR37319:SF1">
    <property type="entry name" value="TRANSPOSASE TN5 DIMERISATION DOMAIN-CONTAINING PROTEIN"/>
    <property type="match status" value="1"/>
</dbReference>
<dbReference type="RefSeq" id="WP_250933608.1">
    <property type="nucleotide sequence ID" value="NZ_JAMQBK010000131.1"/>
</dbReference>
<dbReference type="Gene3D" id="3.90.350.10">
    <property type="entry name" value="Transposase Inhibitor Protein From Tn5, Chain A, domain 1"/>
    <property type="match status" value="1"/>
</dbReference>
<dbReference type="InterPro" id="IPR012337">
    <property type="entry name" value="RNaseH-like_sf"/>
</dbReference>
<name>A0ABT0UE51_9BACT</name>
<evidence type="ECO:0000259" key="2">
    <source>
        <dbReference type="Pfam" id="PF14706"/>
    </source>
</evidence>
<keyword evidence="4" id="KW-1185">Reference proteome</keyword>
<dbReference type="Pfam" id="PF01609">
    <property type="entry name" value="DDE_Tnp_1"/>
    <property type="match status" value="1"/>
</dbReference>
<dbReference type="Proteomes" id="UP001202961">
    <property type="component" value="Unassembled WGS sequence"/>
</dbReference>
<feature type="non-terminal residue" evidence="3">
    <location>
        <position position="390"/>
    </location>
</feature>
<gene>
    <name evidence="3" type="ORF">NB063_31170</name>
</gene>
<dbReference type="PANTHER" id="PTHR37319">
    <property type="entry name" value="TRANSPOSASE"/>
    <property type="match status" value="1"/>
</dbReference>
<organism evidence="3 4">
    <name type="scientific">Aporhodopirellula aestuarii</name>
    <dbReference type="NCBI Taxonomy" id="2950107"/>
    <lineage>
        <taxon>Bacteria</taxon>
        <taxon>Pseudomonadati</taxon>
        <taxon>Planctomycetota</taxon>
        <taxon>Planctomycetia</taxon>
        <taxon>Pirellulales</taxon>
        <taxon>Pirellulaceae</taxon>
        <taxon>Aporhodopirellula</taxon>
    </lineage>
</organism>
<dbReference type="InterPro" id="IPR014735">
    <property type="entry name" value="Transposase_Tn5-like_N"/>
</dbReference>
<feature type="domain" description="Transposase IS4-like" evidence="1">
    <location>
        <begin position="174"/>
        <end position="368"/>
    </location>
</feature>
<dbReference type="EMBL" id="JAMQBK010000131">
    <property type="protein sequence ID" value="MCM2375106.1"/>
    <property type="molecule type" value="Genomic_DNA"/>
</dbReference>
<feature type="domain" description="Transposase Tn5-like N-terminal" evidence="2">
    <location>
        <begin position="8"/>
        <end position="63"/>
    </location>
</feature>
<dbReference type="Gene3D" id="1.10.246.40">
    <property type="entry name" value="Tn5 transposase, domain 1"/>
    <property type="match status" value="1"/>
</dbReference>
<protein>
    <submittedName>
        <fullName evidence="3">IS4 family transposase</fullName>
    </submittedName>
</protein>
<dbReference type="InterPro" id="IPR002559">
    <property type="entry name" value="Transposase_11"/>
</dbReference>
<dbReference type="InterPro" id="IPR047768">
    <property type="entry name" value="Tn5p-like"/>
</dbReference>
<accession>A0ABT0UE51</accession>
<dbReference type="InterPro" id="IPR054836">
    <property type="entry name" value="Tn5_transposase"/>
</dbReference>
<reference evidence="3 4" key="1">
    <citation type="journal article" date="2022" name="Syst. Appl. Microbiol.">
        <title>Rhodopirellula aestuarii sp. nov., a novel member of the genus Rhodopirellula isolated from brackish sediments collected in the Tagus River estuary, Portugal.</title>
        <authorList>
            <person name="Vitorino I.R."/>
            <person name="Klimek D."/>
            <person name="Calusinska M."/>
            <person name="Lobo-da-Cunha A."/>
            <person name="Vasconcelos V."/>
            <person name="Lage O.M."/>
        </authorList>
    </citation>
    <scope>NUCLEOTIDE SEQUENCE [LARGE SCALE GENOMIC DNA]</scope>
    <source>
        <strain evidence="3 4">ICT_H3.1</strain>
    </source>
</reference>